<dbReference type="EMBL" id="CACVAQ010000026">
    <property type="protein sequence ID" value="CAA6799276.1"/>
    <property type="molecule type" value="Genomic_DNA"/>
</dbReference>
<feature type="binding site" evidence="12">
    <location>
        <position position="316"/>
    </location>
    <ligand>
        <name>K(+)</name>
        <dbReference type="ChEBI" id="CHEBI:29103"/>
    </ligand>
</feature>
<keyword evidence="11 13" id="KW-0472">Membrane</keyword>
<feature type="binding site" evidence="12">
    <location>
        <position position="437"/>
    </location>
    <ligand>
        <name>K(+)</name>
        <dbReference type="ChEBI" id="CHEBI:29103"/>
    </ligand>
</feature>
<keyword evidence="4" id="KW-1003">Cell membrane</keyword>
<keyword evidence="3" id="KW-0813">Transport</keyword>
<evidence type="ECO:0000256" key="5">
    <source>
        <dbReference type="ARBA" id="ARBA00022519"/>
    </source>
</evidence>
<evidence type="ECO:0000256" key="3">
    <source>
        <dbReference type="ARBA" id="ARBA00022448"/>
    </source>
</evidence>
<feature type="transmembrane region" description="Helical" evidence="13">
    <location>
        <begin position="236"/>
        <end position="260"/>
    </location>
</feature>
<feature type="transmembrane region" description="Helical" evidence="13">
    <location>
        <begin position="332"/>
        <end position="354"/>
    </location>
</feature>
<evidence type="ECO:0000256" key="11">
    <source>
        <dbReference type="ARBA" id="ARBA00023136"/>
    </source>
</evidence>
<evidence type="ECO:0000256" key="13">
    <source>
        <dbReference type="SAM" id="Phobius"/>
    </source>
</evidence>
<name>A0A6S6RUF5_9BACT</name>
<feature type="transmembrane region" description="Helical" evidence="13">
    <location>
        <begin position="184"/>
        <end position="207"/>
    </location>
</feature>
<keyword evidence="8 12" id="KW-0630">Potassium</keyword>
<dbReference type="GO" id="GO:0005886">
    <property type="term" value="C:plasma membrane"/>
    <property type="evidence" value="ECO:0007669"/>
    <property type="project" value="UniProtKB-SubCell"/>
</dbReference>
<dbReference type="PANTHER" id="PTHR32024">
    <property type="entry name" value="TRK SYSTEM POTASSIUM UPTAKE PROTEIN TRKG-RELATED"/>
    <property type="match status" value="1"/>
</dbReference>
<feature type="binding site" evidence="12">
    <location>
        <position position="112"/>
    </location>
    <ligand>
        <name>K(+)</name>
        <dbReference type="ChEBI" id="CHEBI:29103"/>
    </ligand>
</feature>
<evidence type="ECO:0000256" key="1">
    <source>
        <dbReference type="ARBA" id="ARBA00004429"/>
    </source>
</evidence>
<keyword evidence="7 13" id="KW-0812">Transmembrane</keyword>
<keyword evidence="6" id="KW-0633">Potassium transport</keyword>
<dbReference type="InterPro" id="IPR003445">
    <property type="entry name" value="Cat_transpt"/>
</dbReference>
<comment type="subcellular location">
    <subcellularLocation>
        <location evidence="1">Cell inner membrane</location>
        <topology evidence="1">Multi-pass membrane protein</topology>
    </subcellularLocation>
</comment>
<feature type="transmembrane region" description="Helical" evidence="13">
    <location>
        <begin position="12"/>
        <end position="32"/>
    </location>
</feature>
<reference evidence="14" key="1">
    <citation type="submission" date="2020-01" db="EMBL/GenBank/DDBJ databases">
        <authorList>
            <person name="Meier V. D."/>
            <person name="Meier V D."/>
        </authorList>
    </citation>
    <scope>NUCLEOTIDE SEQUENCE</scope>
    <source>
        <strain evidence="14">HLG_WM_MAG_10</strain>
    </source>
</reference>
<evidence type="ECO:0000256" key="4">
    <source>
        <dbReference type="ARBA" id="ARBA00022475"/>
    </source>
</evidence>
<feature type="transmembrane region" description="Helical" evidence="13">
    <location>
        <begin position="272"/>
        <end position="291"/>
    </location>
</feature>
<evidence type="ECO:0000256" key="9">
    <source>
        <dbReference type="ARBA" id="ARBA00022989"/>
    </source>
</evidence>
<dbReference type="Pfam" id="PF02386">
    <property type="entry name" value="TrkH"/>
    <property type="match status" value="1"/>
</dbReference>
<keyword evidence="12" id="KW-0479">Metal-binding</keyword>
<evidence type="ECO:0000313" key="14">
    <source>
        <dbReference type="EMBL" id="CAA6799276.1"/>
    </source>
</evidence>
<evidence type="ECO:0000256" key="7">
    <source>
        <dbReference type="ARBA" id="ARBA00022692"/>
    </source>
</evidence>
<keyword evidence="9 13" id="KW-1133">Transmembrane helix</keyword>
<feature type="binding site" evidence="12">
    <location>
        <position position="220"/>
    </location>
    <ligand>
        <name>K(+)</name>
        <dbReference type="ChEBI" id="CHEBI:29103"/>
    </ligand>
</feature>
<sequence>MIDFGTISNVVGVLLISLGCFMLTALPFSWYFASGDALAILSAAGLTILVGGLSWLYKFKIKEDVGKREGYLIVLIGWVFMSLFSMFPYLFSGVFTTFSDALFESVSGLTTTGASVLNDIEAVPKGILFWRSLTQWIGGMGIIVLMVAIFPLLGIGGVELFVAEAPGSSLEKIHPRIKEIAKRLWYIYAGLTTLLTFILWALGMTFFDAINHSLTTMATGGFSTKNSSVAHFTSPAIQYTILIFMFLAGINYTVLYYGFVGKFKKVWGSDEFKTYIILVSILTVAVTTSIYCSTDHSFEQSFRDATFQIVSVITTTGFVSADYTSWNAGLSLLFFFLLFVGACAGSTSGGIKLIRHLVFFKNSFLEFKRLLHPNAIIRTKIDGRIVPSKVMTHILVFLLLYLMLFFFGSLVMVIILDDFDRPLLSAISAVATSLGNVGPALADLSPVDNFAAVPASGKCFLTFLMLLGRLELFTILVIFTPYFWKTN</sequence>
<evidence type="ECO:0000256" key="10">
    <source>
        <dbReference type="ARBA" id="ARBA00023065"/>
    </source>
</evidence>
<keyword evidence="10" id="KW-0406">Ion transport</keyword>
<evidence type="ECO:0000256" key="6">
    <source>
        <dbReference type="ARBA" id="ARBA00022538"/>
    </source>
</evidence>
<dbReference type="PIRSF" id="PIRSF006247">
    <property type="entry name" value="TrkH"/>
    <property type="match status" value="1"/>
</dbReference>
<feature type="transmembrane region" description="Helical" evidence="13">
    <location>
        <begin position="463"/>
        <end position="484"/>
    </location>
</feature>
<feature type="transmembrane region" description="Helical" evidence="13">
    <location>
        <begin position="38"/>
        <end position="59"/>
    </location>
</feature>
<gene>
    <name evidence="14" type="ORF">HELGO_WM29057</name>
</gene>
<dbReference type="AlphaFoldDB" id="A0A6S6RUF5"/>
<evidence type="ECO:0000256" key="12">
    <source>
        <dbReference type="PIRSR" id="PIRSR006247-1"/>
    </source>
</evidence>
<comment type="similarity">
    <text evidence="2">Belongs to the TrkH potassium transport family.</text>
</comment>
<feature type="transmembrane region" description="Helical" evidence="13">
    <location>
        <begin position="394"/>
        <end position="416"/>
    </location>
</feature>
<dbReference type="PANTHER" id="PTHR32024:SF2">
    <property type="entry name" value="TRK SYSTEM POTASSIUM UPTAKE PROTEIN TRKG-RELATED"/>
    <property type="match status" value="1"/>
</dbReference>
<organism evidence="14">
    <name type="scientific">uncultured Aureispira sp</name>
    <dbReference type="NCBI Taxonomy" id="1331704"/>
    <lineage>
        <taxon>Bacteria</taxon>
        <taxon>Pseudomonadati</taxon>
        <taxon>Bacteroidota</taxon>
        <taxon>Saprospiria</taxon>
        <taxon>Saprospirales</taxon>
        <taxon>Saprospiraceae</taxon>
        <taxon>Aureispira</taxon>
        <taxon>environmental samples</taxon>
    </lineage>
</organism>
<protein>
    <submittedName>
        <fullName evidence="14">Potassium uptake protein TrkH</fullName>
    </submittedName>
</protein>
<feature type="transmembrane region" description="Helical" evidence="13">
    <location>
        <begin position="71"/>
        <end position="91"/>
    </location>
</feature>
<proteinExistence type="inferred from homology"/>
<dbReference type="InterPro" id="IPR004772">
    <property type="entry name" value="TrkH"/>
</dbReference>
<evidence type="ECO:0000256" key="2">
    <source>
        <dbReference type="ARBA" id="ARBA00009137"/>
    </source>
</evidence>
<evidence type="ECO:0000256" key="8">
    <source>
        <dbReference type="ARBA" id="ARBA00022958"/>
    </source>
</evidence>
<dbReference type="GO" id="GO:0046872">
    <property type="term" value="F:metal ion binding"/>
    <property type="evidence" value="ECO:0007669"/>
    <property type="project" value="UniProtKB-KW"/>
</dbReference>
<dbReference type="GO" id="GO:0015379">
    <property type="term" value="F:potassium:chloride symporter activity"/>
    <property type="evidence" value="ECO:0007669"/>
    <property type="project" value="InterPro"/>
</dbReference>
<feature type="binding site" evidence="12">
    <location>
        <position position="111"/>
    </location>
    <ligand>
        <name>K(+)</name>
        <dbReference type="ChEBI" id="CHEBI:29103"/>
    </ligand>
</feature>
<feature type="binding site" evidence="12">
    <location>
        <position position="315"/>
    </location>
    <ligand>
        <name>K(+)</name>
        <dbReference type="ChEBI" id="CHEBI:29103"/>
    </ligand>
</feature>
<feature type="transmembrane region" description="Helical" evidence="13">
    <location>
        <begin position="136"/>
        <end position="163"/>
    </location>
</feature>
<accession>A0A6S6RUF5</accession>
<keyword evidence="5" id="KW-0997">Cell inner membrane</keyword>
<feature type="binding site" evidence="12">
    <location>
        <position position="436"/>
    </location>
    <ligand>
        <name>K(+)</name>
        <dbReference type="ChEBI" id="CHEBI:29103"/>
    </ligand>
</feature>